<protein>
    <submittedName>
        <fullName evidence="1">Uncharacterized protein</fullName>
    </submittedName>
</protein>
<dbReference type="EMBL" id="CP021748">
    <property type="protein sequence ID" value="ARX82246.1"/>
    <property type="molecule type" value="Genomic_DNA"/>
</dbReference>
<dbReference type="Proteomes" id="UP000195880">
    <property type="component" value="Chromosome"/>
</dbReference>
<organism evidence="1 2">
    <name type="scientific">Streptomyces alboflavus</name>
    <dbReference type="NCBI Taxonomy" id="67267"/>
    <lineage>
        <taxon>Bacteria</taxon>
        <taxon>Bacillati</taxon>
        <taxon>Actinomycetota</taxon>
        <taxon>Actinomycetes</taxon>
        <taxon>Kitasatosporales</taxon>
        <taxon>Streptomycetaceae</taxon>
        <taxon>Streptomyces</taxon>
    </lineage>
</organism>
<sequence>MERRVTGQADTAQRVMHRPMRPVITTEVLRYSLEPLL</sequence>
<keyword evidence="2" id="KW-1185">Reference proteome</keyword>
<accession>A0A1Z1W765</accession>
<evidence type="ECO:0000313" key="1">
    <source>
        <dbReference type="EMBL" id="ARX82246.1"/>
    </source>
</evidence>
<dbReference type="KEGG" id="salf:SMD44_01655"/>
<gene>
    <name evidence="1" type="ORF">SMD44_01655</name>
</gene>
<name>A0A1Z1W765_9ACTN</name>
<evidence type="ECO:0000313" key="2">
    <source>
        <dbReference type="Proteomes" id="UP000195880"/>
    </source>
</evidence>
<reference evidence="1 2" key="1">
    <citation type="submission" date="2017-05" db="EMBL/GenBank/DDBJ databases">
        <title>Streptomyces alboflavus Genome sequencing and assembly.</title>
        <authorList>
            <person name="Wang Y."/>
            <person name="Du B."/>
            <person name="Ding Y."/>
            <person name="Liu H."/>
            <person name="Hou Q."/>
            <person name="Liu K."/>
            <person name="Wang C."/>
            <person name="Yao L."/>
        </authorList>
    </citation>
    <scope>NUCLEOTIDE SEQUENCE [LARGE SCALE GENOMIC DNA]</scope>
    <source>
        <strain evidence="1 2">MDJK44</strain>
    </source>
</reference>
<dbReference type="AlphaFoldDB" id="A0A1Z1W765"/>
<proteinExistence type="predicted"/>